<dbReference type="PANTHER" id="PTHR30472:SF25">
    <property type="entry name" value="ABC TRANSPORTER PERMEASE PROTEIN MJ0876-RELATED"/>
    <property type="match status" value="1"/>
</dbReference>
<dbReference type="PATRIC" id="fig|751945.3.peg.2300"/>
<evidence type="ECO:0000256" key="3">
    <source>
        <dbReference type="ARBA" id="ARBA00022448"/>
    </source>
</evidence>
<sequence>MIARLPLSRRYRLVLSLLLALLPLSLLLGLAFGAYAIPPLEIPGILLRGEGVEYQVLAALRAPRVLGAALVGALLALGGAVLQGLFRNPLVDPGLIGVSSGAALGAAVFIVLLPGAGALQLYALPLFAFLGGLLATLFLMGLARGPGGTRVAILLLGGIALNALVGAAVGFLTFLATEQELRSLSFWTLGGFAAVTWPLLLSGGLFGALAFLLLFPLARPLNALALGEQEAFHLGVGLEGLKLRAVAGTALGVGAAVALAGGVGFIGLVAPHLFRLLAGADHRYLLPGSVLLGASLAVLSDLLARTLLAPQELPVGVVTAFVGGPFFLYLVLRYKREVFRAAS</sequence>
<dbReference type="AlphaFoldDB" id="K7RLU0"/>
<reference evidence="9 10" key="1">
    <citation type="journal article" date="2013" name="Genome Announc.">
        <title>Whole Genome Sequencing of Thermus oshimai JL-2 and Thermus thermophilus JL-18, Incomplete Denitrifiers from the United States Great Basin.</title>
        <authorList>
            <person name="Murugapiran S.K."/>
            <person name="Huntemann M."/>
            <person name="Wei C.L."/>
            <person name="Han J."/>
            <person name="Detter J.C."/>
            <person name="Han C.S."/>
            <person name="Erkkila T.H."/>
            <person name="Teshima H."/>
            <person name="Chen A."/>
            <person name="Kyrpides N."/>
            <person name="Mavrommatis K."/>
            <person name="Markowitz V."/>
            <person name="Szeto E."/>
            <person name="Ivanova N."/>
            <person name="Pagani I."/>
            <person name="Lam J."/>
            <person name="McDonald A.I."/>
            <person name="Dodsworth J.A."/>
            <person name="Pati A."/>
            <person name="Goodwin L."/>
            <person name="Peters L."/>
            <person name="Pitluck S."/>
            <person name="Woyke T."/>
            <person name="Hedlund B.P."/>
        </authorList>
    </citation>
    <scope>NUCLEOTIDE SEQUENCE</scope>
    <source>
        <strain evidence="9 10">JL-2</strain>
        <plasmid evidence="9">pTHEOS01</plasmid>
    </source>
</reference>
<keyword evidence="9" id="KW-0614">Plasmid</keyword>
<dbReference type="HOGENOM" id="CLU_013016_0_3_0"/>
<dbReference type="Proteomes" id="UP000000211">
    <property type="component" value="Plasmid pTHEOS01"/>
</dbReference>
<name>K7RLU0_THEOS</name>
<evidence type="ECO:0000313" key="9">
    <source>
        <dbReference type="EMBL" id="AFV77347.1"/>
    </source>
</evidence>
<dbReference type="GO" id="GO:0033214">
    <property type="term" value="P:siderophore-iron import into cell"/>
    <property type="evidence" value="ECO:0007669"/>
    <property type="project" value="TreeGrafter"/>
</dbReference>
<feature type="transmembrane region" description="Helical" evidence="8">
    <location>
        <begin position="60"/>
        <end position="82"/>
    </location>
</feature>
<evidence type="ECO:0000256" key="6">
    <source>
        <dbReference type="ARBA" id="ARBA00022989"/>
    </source>
</evidence>
<dbReference type="KEGG" id="tos:Theos_2361"/>
<dbReference type="CDD" id="cd06550">
    <property type="entry name" value="TM_ABC_iron-siderophores_like"/>
    <property type="match status" value="1"/>
</dbReference>
<feature type="transmembrane region" description="Helical" evidence="8">
    <location>
        <begin position="119"/>
        <end position="139"/>
    </location>
</feature>
<feature type="transmembrane region" description="Helical" evidence="8">
    <location>
        <begin position="94"/>
        <end position="113"/>
    </location>
</feature>
<dbReference type="PANTHER" id="PTHR30472">
    <property type="entry name" value="FERRIC ENTEROBACTIN TRANSPORT SYSTEM PERMEASE PROTEIN"/>
    <property type="match status" value="1"/>
</dbReference>
<keyword evidence="3" id="KW-0813">Transport</keyword>
<comment type="subcellular location">
    <subcellularLocation>
        <location evidence="1">Cell membrane</location>
        <topology evidence="1">Multi-pass membrane protein</topology>
    </subcellularLocation>
</comment>
<comment type="similarity">
    <text evidence="2">Belongs to the binding-protein-dependent transport system permease family. FecCD subfamily.</text>
</comment>
<evidence type="ECO:0000313" key="10">
    <source>
        <dbReference type="Proteomes" id="UP000000211"/>
    </source>
</evidence>
<evidence type="ECO:0000256" key="7">
    <source>
        <dbReference type="ARBA" id="ARBA00023136"/>
    </source>
</evidence>
<dbReference type="FunFam" id="1.10.3470.10:FF:000001">
    <property type="entry name" value="Vitamin B12 ABC transporter permease BtuC"/>
    <property type="match status" value="1"/>
</dbReference>
<feature type="transmembrane region" description="Helical" evidence="8">
    <location>
        <begin position="250"/>
        <end position="272"/>
    </location>
</feature>
<evidence type="ECO:0000256" key="2">
    <source>
        <dbReference type="ARBA" id="ARBA00007935"/>
    </source>
</evidence>
<dbReference type="Pfam" id="PF01032">
    <property type="entry name" value="FecCD"/>
    <property type="match status" value="1"/>
</dbReference>
<protein>
    <submittedName>
        <fullName evidence="9">ABC-type Fe3+-siderophore transport system, permease component</fullName>
    </submittedName>
</protein>
<proteinExistence type="inferred from homology"/>
<feature type="transmembrane region" description="Helical" evidence="8">
    <location>
        <begin position="151"/>
        <end position="175"/>
    </location>
</feature>
<dbReference type="EMBL" id="CP003250">
    <property type="protein sequence ID" value="AFV77347.1"/>
    <property type="molecule type" value="Genomic_DNA"/>
</dbReference>
<organism evidence="9 10">
    <name type="scientific">Thermus oshimai JL-2</name>
    <dbReference type="NCBI Taxonomy" id="751945"/>
    <lineage>
        <taxon>Bacteria</taxon>
        <taxon>Thermotogati</taxon>
        <taxon>Deinococcota</taxon>
        <taxon>Deinococci</taxon>
        <taxon>Thermales</taxon>
        <taxon>Thermaceae</taxon>
        <taxon>Thermus</taxon>
    </lineage>
</organism>
<evidence type="ECO:0000256" key="8">
    <source>
        <dbReference type="SAM" id="Phobius"/>
    </source>
</evidence>
<keyword evidence="7 8" id="KW-0472">Membrane</keyword>
<dbReference type="GO" id="GO:0022857">
    <property type="term" value="F:transmembrane transporter activity"/>
    <property type="evidence" value="ECO:0007669"/>
    <property type="project" value="InterPro"/>
</dbReference>
<accession>K7RLU0</accession>
<dbReference type="GO" id="GO:0005886">
    <property type="term" value="C:plasma membrane"/>
    <property type="evidence" value="ECO:0007669"/>
    <property type="project" value="UniProtKB-SubCell"/>
</dbReference>
<evidence type="ECO:0000256" key="1">
    <source>
        <dbReference type="ARBA" id="ARBA00004651"/>
    </source>
</evidence>
<dbReference type="InterPro" id="IPR037294">
    <property type="entry name" value="ABC_BtuC-like"/>
</dbReference>
<dbReference type="Gene3D" id="1.10.3470.10">
    <property type="entry name" value="ABC transporter involved in vitamin B12 uptake, BtuC"/>
    <property type="match status" value="1"/>
</dbReference>
<dbReference type="InterPro" id="IPR000522">
    <property type="entry name" value="ABC_transptr_permease_BtuC"/>
</dbReference>
<gene>
    <name evidence="9" type="ORF">Theos_2361</name>
</gene>
<dbReference type="OrthoDB" id="9792889at2"/>
<keyword evidence="5 8" id="KW-0812">Transmembrane</keyword>
<geneLocation type="plasmid" evidence="9 10">
    <name>pTHEOS01</name>
</geneLocation>
<keyword evidence="10" id="KW-1185">Reference proteome</keyword>
<keyword evidence="6 8" id="KW-1133">Transmembrane helix</keyword>
<feature type="transmembrane region" description="Helical" evidence="8">
    <location>
        <begin position="195"/>
        <end position="215"/>
    </location>
</feature>
<evidence type="ECO:0000256" key="4">
    <source>
        <dbReference type="ARBA" id="ARBA00022475"/>
    </source>
</evidence>
<keyword evidence="4" id="KW-1003">Cell membrane</keyword>
<evidence type="ECO:0000256" key="5">
    <source>
        <dbReference type="ARBA" id="ARBA00022692"/>
    </source>
</evidence>
<dbReference type="SUPFAM" id="SSF81345">
    <property type="entry name" value="ABC transporter involved in vitamin B12 uptake, BtuC"/>
    <property type="match status" value="1"/>
</dbReference>
<dbReference type="RefSeq" id="WP_015065344.1">
    <property type="nucleotide sequence ID" value="NC_019387.1"/>
</dbReference>
<feature type="transmembrane region" description="Helical" evidence="8">
    <location>
        <begin position="313"/>
        <end position="332"/>
    </location>
</feature>